<dbReference type="InterPro" id="IPR036291">
    <property type="entry name" value="NAD(P)-bd_dom_sf"/>
</dbReference>
<evidence type="ECO:0000313" key="3">
    <source>
        <dbReference type="Proteomes" id="UP000728647"/>
    </source>
</evidence>
<dbReference type="AlphaFoldDB" id="A0A8J8GNK3"/>
<name>A0A8J8GNK3_9EURY</name>
<gene>
    <name evidence="2" type="ORF">HT576_20735</name>
</gene>
<accession>A0A8J8GNK3</accession>
<dbReference type="InterPro" id="IPR000683">
    <property type="entry name" value="Gfo/Idh/MocA-like_OxRdtase_N"/>
</dbReference>
<proteinExistence type="predicted"/>
<protein>
    <submittedName>
        <fullName evidence="2">Gfo/Idh/MocA family oxidoreductase</fullName>
    </submittedName>
</protein>
<dbReference type="SUPFAM" id="SSF51735">
    <property type="entry name" value="NAD(P)-binding Rossmann-fold domains"/>
    <property type="match status" value="1"/>
</dbReference>
<dbReference type="Proteomes" id="UP000728647">
    <property type="component" value="Unassembled WGS sequence"/>
</dbReference>
<dbReference type="Gene3D" id="3.40.50.720">
    <property type="entry name" value="NAD(P)-binding Rossmann-like Domain"/>
    <property type="match status" value="1"/>
</dbReference>
<dbReference type="PANTHER" id="PTHR43249:SF1">
    <property type="entry name" value="D-GLUCOSIDE 3-DEHYDROGENASE"/>
    <property type="match status" value="1"/>
</dbReference>
<dbReference type="RefSeq" id="WP_174703092.1">
    <property type="nucleotide sequence ID" value="NZ_JABURA010000002.1"/>
</dbReference>
<dbReference type="Gene3D" id="3.30.360.10">
    <property type="entry name" value="Dihydrodipicolinate Reductase, domain 2"/>
    <property type="match status" value="1"/>
</dbReference>
<dbReference type="PANTHER" id="PTHR43249">
    <property type="entry name" value="UDP-N-ACETYL-2-AMINO-2-DEOXY-D-GLUCURONATE OXIDASE"/>
    <property type="match status" value="1"/>
</dbReference>
<organism evidence="2 3">
    <name type="scientific">Haloterrigena gelatinilytica</name>
    <dbReference type="NCBI Taxonomy" id="2741724"/>
    <lineage>
        <taxon>Archaea</taxon>
        <taxon>Methanobacteriati</taxon>
        <taxon>Methanobacteriota</taxon>
        <taxon>Stenosarchaea group</taxon>
        <taxon>Halobacteria</taxon>
        <taxon>Halobacteriales</taxon>
        <taxon>Natrialbaceae</taxon>
        <taxon>Haloterrigena</taxon>
    </lineage>
</organism>
<dbReference type="OrthoDB" id="303309at2157"/>
<dbReference type="SUPFAM" id="SSF55347">
    <property type="entry name" value="Glyceraldehyde-3-phosphate dehydrogenase-like, C-terminal domain"/>
    <property type="match status" value="1"/>
</dbReference>
<dbReference type="EMBL" id="JABURA010000002">
    <property type="protein sequence ID" value="NUB93428.1"/>
    <property type="molecule type" value="Genomic_DNA"/>
</dbReference>
<dbReference type="GO" id="GO:0000166">
    <property type="term" value="F:nucleotide binding"/>
    <property type="evidence" value="ECO:0007669"/>
    <property type="project" value="InterPro"/>
</dbReference>
<dbReference type="InterPro" id="IPR052515">
    <property type="entry name" value="Gfo/Idh/MocA_Oxidoreductase"/>
</dbReference>
<sequence length="365" mass="40115">MTYTAGIIGTGGIAGMGILGMHDEERIGREKITASHAGGFDAQAEIDLVAGADVEAAKLERFGEAWGIDPDRRYVGHEAMLEAESLDVVSVCTPSSLHHRHVIDAARSAADPDLIWCEKPIATDVTAAREMVEVCAETGTELVVNHSFRFTDKLRRLRRLVQEERLLGDPQSVTMQFRMELLRNATHLLDTLVYLLDARAETVSGYITGENEAVESLEAGTRVDDAGGGGFVVMDDGTFVTVDCTIPRDSSSMTLQFIGSEGKLYLNNDDGEWRYWRLDDGEHVEEPLPGIDGAWTWEDDYERAFSNAAAHVVDVLEGRAANRSTGEEATRSLEIIIGLYLSHHTGGQVEIPLSRPLRDVRVTSW</sequence>
<reference evidence="2" key="1">
    <citation type="submission" date="2020-06" db="EMBL/GenBank/DDBJ databases">
        <title>Haloterrigena sp. nov., an extremely halophilic archaeon isolated from a saline sediment.</title>
        <authorList>
            <person name="Liu B.-B."/>
        </authorList>
    </citation>
    <scope>NUCLEOTIDE SEQUENCE</scope>
    <source>
        <strain evidence="2">SYSU A121-1</strain>
    </source>
</reference>
<comment type="caution">
    <text evidence="2">The sequence shown here is derived from an EMBL/GenBank/DDBJ whole genome shotgun (WGS) entry which is preliminary data.</text>
</comment>
<feature type="domain" description="Gfo/Idh/MocA-like oxidoreductase N-terminal" evidence="1">
    <location>
        <begin position="6"/>
        <end position="146"/>
    </location>
</feature>
<evidence type="ECO:0000259" key="1">
    <source>
        <dbReference type="Pfam" id="PF01408"/>
    </source>
</evidence>
<evidence type="ECO:0000313" key="2">
    <source>
        <dbReference type="EMBL" id="NUB93428.1"/>
    </source>
</evidence>
<dbReference type="Pfam" id="PF01408">
    <property type="entry name" value="GFO_IDH_MocA"/>
    <property type="match status" value="1"/>
</dbReference>